<dbReference type="RefSeq" id="WP_002822990.1">
    <property type="nucleotide sequence ID" value="NZ_ULFZ01000034.1"/>
</dbReference>
<evidence type="ECO:0000313" key="2">
    <source>
        <dbReference type="EMBL" id="OIM21731.1"/>
    </source>
</evidence>
<feature type="transmembrane region" description="Helical" evidence="1">
    <location>
        <begin position="12"/>
        <end position="30"/>
    </location>
</feature>
<feature type="transmembrane region" description="Helical" evidence="1">
    <location>
        <begin position="36"/>
        <end position="57"/>
    </location>
</feature>
<evidence type="ECO:0000313" key="5">
    <source>
        <dbReference type="Proteomes" id="UP000294726"/>
    </source>
</evidence>
<dbReference type="EMBL" id="LR031358">
    <property type="protein sequence ID" value="VDB97474.1"/>
    <property type="molecule type" value="Genomic_DNA"/>
</dbReference>
<sequence length="75" mass="8947">MPKKKISPNLLYPVFNFFVPMMFLAFSPAVSIFSQYIFKTIFFLSAVISGTVIQIIIERTEKHDNLWFIWLIYFF</sequence>
<dbReference type="Proteomes" id="UP000294726">
    <property type="component" value="Chromosome"/>
</dbReference>
<proteinExistence type="predicted"/>
<dbReference type="AlphaFoldDB" id="A0A483B8U8"/>
<organism evidence="2 4">
    <name type="scientific">Oenococcus oeni</name>
    <name type="common">Leuconostoc oenos</name>
    <dbReference type="NCBI Taxonomy" id="1247"/>
    <lineage>
        <taxon>Bacteria</taxon>
        <taxon>Bacillati</taxon>
        <taxon>Bacillota</taxon>
        <taxon>Bacilli</taxon>
        <taxon>Lactobacillales</taxon>
        <taxon>Lactobacillaceae</taxon>
        <taxon>Oenococcus</taxon>
    </lineage>
</organism>
<dbReference type="Proteomes" id="UP000181728">
    <property type="component" value="Unassembled WGS sequence"/>
</dbReference>
<evidence type="ECO:0000256" key="1">
    <source>
        <dbReference type="SAM" id="Phobius"/>
    </source>
</evidence>
<gene>
    <name evidence="2" type="ORF">ATX59_02420</name>
    <name evidence="3" type="ORF">OENI_0465</name>
</gene>
<keyword evidence="1" id="KW-1133">Transmembrane helix</keyword>
<evidence type="ECO:0000313" key="4">
    <source>
        <dbReference type="Proteomes" id="UP000181728"/>
    </source>
</evidence>
<dbReference type="EMBL" id="MLOK01000026">
    <property type="protein sequence ID" value="OIM21731.1"/>
    <property type="molecule type" value="Genomic_DNA"/>
</dbReference>
<name>A0A483B8U8_OENOE</name>
<reference evidence="3 5" key="2">
    <citation type="submission" date="2018-08" db="EMBL/GenBank/DDBJ databases">
        <authorList>
            <person name="Lorentzen P. G. S. M."/>
        </authorList>
    </citation>
    <scope>NUCLEOTIDE SEQUENCE [LARGE SCALE GENOMIC DNA]</scope>
    <source>
        <strain evidence="3 5">CRBO_1381</strain>
    </source>
</reference>
<accession>A0A483B8U8</accession>
<reference evidence="2 4" key="1">
    <citation type="journal article" date="2016" name="BMC Genomics">
        <title>Consensus pan-genome assembly of the specialised wine bacterium Oenococcus oeni.</title>
        <authorList>
            <person name="Sternes P.R."/>
            <person name="Borneman A.R."/>
        </authorList>
    </citation>
    <scope>NUCLEOTIDE SEQUENCE [LARGE SCALE GENOMIC DNA]</scope>
    <source>
        <strain evidence="2 4">AWRIB661</strain>
    </source>
</reference>
<evidence type="ECO:0000313" key="3">
    <source>
        <dbReference type="EMBL" id="VDB97474.1"/>
    </source>
</evidence>
<keyword evidence="1" id="KW-0472">Membrane</keyword>
<keyword evidence="1" id="KW-0812">Transmembrane</keyword>
<protein>
    <submittedName>
        <fullName evidence="2">Uncharacterized protein</fullName>
    </submittedName>
</protein>